<gene>
    <name evidence="2" type="primary">jg12273</name>
    <name evidence="2" type="ORF">PAEG_LOCUS4430</name>
</gene>
<evidence type="ECO:0000313" key="2">
    <source>
        <dbReference type="EMBL" id="CAH2216382.1"/>
    </source>
</evidence>
<dbReference type="Proteomes" id="UP000838756">
    <property type="component" value="Unassembled WGS sequence"/>
</dbReference>
<evidence type="ECO:0000313" key="3">
    <source>
        <dbReference type="Proteomes" id="UP000838756"/>
    </source>
</evidence>
<reference evidence="2" key="1">
    <citation type="submission" date="2022-03" db="EMBL/GenBank/DDBJ databases">
        <authorList>
            <person name="Lindestad O."/>
        </authorList>
    </citation>
    <scope>NUCLEOTIDE SEQUENCE</scope>
</reference>
<organism evidence="2 3">
    <name type="scientific">Pararge aegeria aegeria</name>
    <dbReference type="NCBI Taxonomy" id="348720"/>
    <lineage>
        <taxon>Eukaryota</taxon>
        <taxon>Metazoa</taxon>
        <taxon>Ecdysozoa</taxon>
        <taxon>Arthropoda</taxon>
        <taxon>Hexapoda</taxon>
        <taxon>Insecta</taxon>
        <taxon>Pterygota</taxon>
        <taxon>Neoptera</taxon>
        <taxon>Endopterygota</taxon>
        <taxon>Lepidoptera</taxon>
        <taxon>Glossata</taxon>
        <taxon>Ditrysia</taxon>
        <taxon>Papilionoidea</taxon>
        <taxon>Nymphalidae</taxon>
        <taxon>Satyrinae</taxon>
        <taxon>Satyrini</taxon>
        <taxon>Parargina</taxon>
        <taxon>Pararge</taxon>
    </lineage>
</organism>
<comment type="caution">
    <text evidence="2">The sequence shown here is derived from an EMBL/GenBank/DDBJ whole genome shotgun (WGS) entry which is preliminary data.</text>
</comment>
<protein>
    <submittedName>
        <fullName evidence="2">Jg12273 protein</fullName>
    </submittedName>
</protein>
<dbReference type="GO" id="GO:0003700">
    <property type="term" value="F:DNA-binding transcription factor activity"/>
    <property type="evidence" value="ECO:0007669"/>
    <property type="project" value="InterPro"/>
</dbReference>
<dbReference type="Pfam" id="PF04542">
    <property type="entry name" value="Sigma70_r2"/>
    <property type="match status" value="1"/>
</dbReference>
<proteinExistence type="predicted"/>
<feature type="domain" description="RNA polymerase sigma-70 region 2" evidence="1">
    <location>
        <begin position="29"/>
        <end position="76"/>
    </location>
</feature>
<accession>A0A8S4QR06</accession>
<dbReference type="AlphaFoldDB" id="A0A8S4QR06"/>
<sequence>MKLKNIAIIVKNVKYQAYRLKLAKCFIDENNEDLEQELFCEIWPCLDQYDEDKSSFNTFVARLTENKAINMLKKQQCAKRNINNYISIDVTELLEGEITKRIDVDYMISVLPKEWQNICEQLKFFNLHEVAKMNNVSRTTLNNIIKKIRAKLSPIYYEGKKKN</sequence>
<dbReference type="InterPro" id="IPR013325">
    <property type="entry name" value="RNA_pol_sigma_r2"/>
</dbReference>
<dbReference type="InterPro" id="IPR013324">
    <property type="entry name" value="RNA_pol_sigma_r3/r4-like"/>
</dbReference>
<dbReference type="GO" id="GO:0006352">
    <property type="term" value="P:DNA-templated transcription initiation"/>
    <property type="evidence" value="ECO:0007669"/>
    <property type="project" value="InterPro"/>
</dbReference>
<dbReference type="OrthoDB" id="7120100at2759"/>
<dbReference type="InterPro" id="IPR007627">
    <property type="entry name" value="RNA_pol_sigma70_r2"/>
</dbReference>
<dbReference type="EMBL" id="CAKXAJ010015239">
    <property type="protein sequence ID" value="CAH2216382.1"/>
    <property type="molecule type" value="Genomic_DNA"/>
</dbReference>
<evidence type="ECO:0000259" key="1">
    <source>
        <dbReference type="Pfam" id="PF04542"/>
    </source>
</evidence>
<dbReference type="SUPFAM" id="SSF88946">
    <property type="entry name" value="Sigma2 domain of RNA polymerase sigma factors"/>
    <property type="match status" value="1"/>
</dbReference>
<name>A0A8S4QR06_9NEOP</name>
<keyword evidence="3" id="KW-1185">Reference proteome</keyword>
<dbReference type="Gene3D" id="1.10.1740.10">
    <property type="match status" value="1"/>
</dbReference>
<dbReference type="SUPFAM" id="SSF88659">
    <property type="entry name" value="Sigma3 and sigma4 domains of RNA polymerase sigma factors"/>
    <property type="match status" value="1"/>
</dbReference>